<dbReference type="Proteomes" id="UP001292094">
    <property type="component" value="Unassembled WGS sequence"/>
</dbReference>
<dbReference type="Gene3D" id="3.30.230.10">
    <property type="match status" value="1"/>
</dbReference>
<evidence type="ECO:0000256" key="6">
    <source>
        <dbReference type="ARBA" id="ARBA00023274"/>
    </source>
</evidence>
<evidence type="ECO:0000313" key="10">
    <source>
        <dbReference type="EMBL" id="KAK4302225.1"/>
    </source>
</evidence>
<dbReference type="AlphaFoldDB" id="A0AAE1U0Y1"/>
<dbReference type="GO" id="GO:0006412">
    <property type="term" value="P:translation"/>
    <property type="evidence" value="ECO:0007669"/>
    <property type="project" value="InterPro"/>
</dbReference>
<dbReference type="PANTHER" id="PTHR21569">
    <property type="entry name" value="RIBOSOMAL PROTEIN S9"/>
    <property type="match status" value="1"/>
</dbReference>
<evidence type="ECO:0000256" key="4">
    <source>
        <dbReference type="ARBA" id="ARBA00022980"/>
    </source>
</evidence>
<evidence type="ECO:0000256" key="5">
    <source>
        <dbReference type="ARBA" id="ARBA00023128"/>
    </source>
</evidence>
<proteinExistence type="inferred from homology"/>
<comment type="caution">
    <text evidence="10">The sequence shown here is derived from an EMBL/GenBank/DDBJ whole genome shotgun (WGS) entry which is preliminary data.</text>
</comment>
<protein>
    <recommendedName>
        <fullName evidence="7">Small ribosomal subunit protein uS9m</fullName>
    </recommendedName>
    <alternativeName>
        <fullName evidence="8">28S ribosomal protein S9, mitochondrial</fullName>
    </alternativeName>
</protein>
<dbReference type="GO" id="GO:0005743">
    <property type="term" value="C:mitochondrial inner membrane"/>
    <property type="evidence" value="ECO:0007669"/>
    <property type="project" value="UniProtKB-ARBA"/>
</dbReference>
<keyword evidence="3" id="KW-0809">Transit peptide</keyword>
<evidence type="ECO:0000256" key="1">
    <source>
        <dbReference type="ARBA" id="ARBA00004173"/>
    </source>
</evidence>
<reference evidence="10" key="1">
    <citation type="submission" date="2023-11" db="EMBL/GenBank/DDBJ databases">
        <title>Genome assemblies of two species of porcelain crab, Petrolisthes cinctipes and Petrolisthes manimaculis (Anomura: Porcellanidae).</title>
        <authorList>
            <person name="Angst P."/>
        </authorList>
    </citation>
    <scope>NUCLEOTIDE SEQUENCE</scope>
    <source>
        <strain evidence="10">PB745_02</strain>
        <tissue evidence="10">Gill</tissue>
    </source>
</reference>
<dbReference type="PANTHER" id="PTHR21569:SF1">
    <property type="entry name" value="SMALL RIBOSOMAL SUBUNIT PROTEIN US9M"/>
    <property type="match status" value="1"/>
</dbReference>
<evidence type="ECO:0000256" key="9">
    <source>
        <dbReference type="SAM" id="MobiDB-lite"/>
    </source>
</evidence>
<dbReference type="InterPro" id="IPR000754">
    <property type="entry name" value="Ribosomal_uS9"/>
</dbReference>
<evidence type="ECO:0000256" key="2">
    <source>
        <dbReference type="ARBA" id="ARBA00005251"/>
    </source>
</evidence>
<sequence>MKKYSVKQEQQQQLNVGFASSQWVTKEELENILLEHLKDKHYEFFLSCMKRLATHTYSHRANDFIMRFRKPVKSVLAEKEIPKLLYTSEGRPYMSGVGKRKLSLASVTVFGRGTGTITINENKNILYFDDIQCREQIIYPLQFTGLLGKVDVVADVEGGGPCGQAGAIRYALSQALMAFTDKDMVEKMRLGGLLTRDPRMKERQKPGQKGARAKYTWKKR</sequence>
<evidence type="ECO:0000256" key="8">
    <source>
        <dbReference type="ARBA" id="ARBA00076042"/>
    </source>
</evidence>
<feature type="compositionally biased region" description="Basic residues" evidence="9">
    <location>
        <begin position="211"/>
        <end position="220"/>
    </location>
</feature>
<keyword evidence="11" id="KW-1185">Reference proteome</keyword>
<dbReference type="InterPro" id="IPR023035">
    <property type="entry name" value="Ribosomal_uS9_bac/plastid"/>
</dbReference>
<name>A0AAE1U0Y1_9EUCA</name>
<dbReference type="GO" id="GO:0003735">
    <property type="term" value="F:structural constituent of ribosome"/>
    <property type="evidence" value="ECO:0007669"/>
    <property type="project" value="InterPro"/>
</dbReference>
<evidence type="ECO:0000256" key="3">
    <source>
        <dbReference type="ARBA" id="ARBA00022946"/>
    </source>
</evidence>
<dbReference type="FunFam" id="3.30.230.10:FF:000035">
    <property type="entry name" value="28S ribosomal protein S9, mitochondrial"/>
    <property type="match status" value="1"/>
</dbReference>
<organism evidence="10 11">
    <name type="scientific">Petrolisthes manimaculis</name>
    <dbReference type="NCBI Taxonomy" id="1843537"/>
    <lineage>
        <taxon>Eukaryota</taxon>
        <taxon>Metazoa</taxon>
        <taxon>Ecdysozoa</taxon>
        <taxon>Arthropoda</taxon>
        <taxon>Crustacea</taxon>
        <taxon>Multicrustacea</taxon>
        <taxon>Malacostraca</taxon>
        <taxon>Eumalacostraca</taxon>
        <taxon>Eucarida</taxon>
        <taxon>Decapoda</taxon>
        <taxon>Pleocyemata</taxon>
        <taxon>Anomura</taxon>
        <taxon>Galatheoidea</taxon>
        <taxon>Porcellanidae</taxon>
        <taxon>Petrolisthes</taxon>
    </lineage>
</organism>
<dbReference type="NCBIfam" id="NF001099">
    <property type="entry name" value="PRK00132.1"/>
    <property type="match status" value="1"/>
</dbReference>
<dbReference type="InterPro" id="IPR014721">
    <property type="entry name" value="Ribsml_uS5_D2-typ_fold_subgr"/>
</dbReference>
<dbReference type="GO" id="GO:0003723">
    <property type="term" value="F:RNA binding"/>
    <property type="evidence" value="ECO:0007669"/>
    <property type="project" value="TreeGrafter"/>
</dbReference>
<dbReference type="Pfam" id="PF00380">
    <property type="entry name" value="Ribosomal_S9"/>
    <property type="match status" value="1"/>
</dbReference>
<keyword evidence="4" id="KW-0689">Ribosomal protein</keyword>
<feature type="region of interest" description="Disordered" evidence="9">
    <location>
        <begin position="198"/>
        <end position="220"/>
    </location>
</feature>
<keyword evidence="6" id="KW-0687">Ribonucleoprotein</keyword>
<comment type="subcellular location">
    <subcellularLocation>
        <location evidence="1">Mitochondrion</location>
    </subcellularLocation>
</comment>
<gene>
    <name evidence="10" type="ORF">Pmani_025675</name>
</gene>
<dbReference type="GO" id="GO:0005763">
    <property type="term" value="C:mitochondrial small ribosomal subunit"/>
    <property type="evidence" value="ECO:0007669"/>
    <property type="project" value="TreeGrafter"/>
</dbReference>
<dbReference type="EMBL" id="JAWZYT010002767">
    <property type="protein sequence ID" value="KAK4302225.1"/>
    <property type="molecule type" value="Genomic_DNA"/>
</dbReference>
<accession>A0AAE1U0Y1</accession>
<keyword evidence="5" id="KW-0496">Mitochondrion</keyword>
<evidence type="ECO:0000256" key="7">
    <source>
        <dbReference type="ARBA" id="ARBA00039318"/>
    </source>
</evidence>
<dbReference type="SUPFAM" id="SSF54211">
    <property type="entry name" value="Ribosomal protein S5 domain 2-like"/>
    <property type="match status" value="1"/>
</dbReference>
<comment type="similarity">
    <text evidence="2">Belongs to the universal ribosomal protein uS9 family.</text>
</comment>
<evidence type="ECO:0000313" key="11">
    <source>
        <dbReference type="Proteomes" id="UP001292094"/>
    </source>
</evidence>
<dbReference type="InterPro" id="IPR020568">
    <property type="entry name" value="Ribosomal_Su5_D2-typ_SF"/>
</dbReference>